<dbReference type="GeneID" id="19176686"/>
<sequence>MASQGIKVVFGAASIGNTEPWIEKEYLEKAFDILLKHGVNTLDSAQLYGKSEERLGEVNAGDKFVIDTKWMGGWQPGWATKENIVNTAKSSIEKLKVKQVDIFYIHSPDAKVDLEETLAGVNEVYKTGVFKRFGLSNYSPQDVQKVYDIAKQKGYVLPTVYQGNYSPVARRQEKELFPVLRKLGISFYAYSPLAGGFLTKTAQQIKDGVSRFSPEALGGMYRDMYMKPSYLDALSVWESIANEEGVTRAELAYRWVTYHSPLKKEQGDAIIVGASSTDQLEQSLTGIEKGPLSPKAVQGVDKVWDQIKHEAPLDNFSR</sequence>
<name>W9W0N7_9EURO</name>
<dbReference type="GO" id="GO:0016491">
    <property type="term" value="F:oxidoreductase activity"/>
    <property type="evidence" value="ECO:0007669"/>
    <property type="project" value="UniProtKB-KW"/>
</dbReference>
<dbReference type="RefSeq" id="XP_007754301.1">
    <property type="nucleotide sequence ID" value="XM_007756111.1"/>
</dbReference>
<evidence type="ECO:0000313" key="4">
    <source>
        <dbReference type="EMBL" id="EXJ61647.1"/>
    </source>
</evidence>
<dbReference type="EMBL" id="AMGW01000002">
    <property type="protein sequence ID" value="EXJ61647.1"/>
    <property type="molecule type" value="Genomic_DNA"/>
</dbReference>
<dbReference type="Proteomes" id="UP000019473">
    <property type="component" value="Unassembled WGS sequence"/>
</dbReference>
<evidence type="ECO:0000256" key="1">
    <source>
        <dbReference type="ARBA" id="ARBA00023002"/>
    </source>
</evidence>
<dbReference type="AlphaFoldDB" id="W9W0N7"/>
<evidence type="ECO:0000313" key="5">
    <source>
        <dbReference type="Proteomes" id="UP000019473"/>
    </source>
</evidence>
<organism evidence="4 5">
    <name type="scientific">Cladophialophora yegresii CBS 114405</name>
    <dbReference type="NCBI Taxonomy" id="1182544"/>
    <lineage>
        <taxon>Eukaryota</taxon>
        <taxon>Fungi</taxon>
        <taxon>Dikarya</taxon>
        <taxon>Ascomycota</taxon>
        <taxon>Pezizomycotina</taxon>
        <taxon>Eurotiomycetes</taxon>
        <taxon>Chaetothyriomycetidae</taxon>
        <taxon>Chaetothyriales</taxon>
        <taxon>Herpotrichiellaceae</taxon>
        <taxon>Cladophialophora</taxon>
    </lineage>
</organism>
<dbReference type="Gene3D" id="3.20.20.100">
    <property type="entry name" value="NADP-dependent oxidoreductase domain"/>
    <property type="match status" value="1"/>
</dbReference>
<dbReference type="eggNOG" id="ENOG502R41Z">
    <property type="taxonomic scope" value="Eukaryota"/>
</dbReference>
<dbReference type="OrthoDB" id="48988at2759"/>
<dbReference type="VEuPathDB" id="FungiDB:A1O7_02076"/>
<dbReference type="PANTHER" id="PTHR43364">
    <property type="entry name" value="NADH-SPECIFIC METHYLGLYOXAL REDUCTASE-RELATED"/>
    <property type="match status" value="1"/>
</dbReference>
<dbReference type="InterPro" id="IPR023210">
    <property type="entry name" value="NADP_OxRdtase_dom"/>
</dbReference>
<evidence type="ECO:0000259" key="3">
    <source>
        <dbReference type="Pfam" id="PF00248"/>
    </source>
</evidence>
<comment type="caution">
    <text evidence="4">The sequence shown here is derived from an EMBL/GenBank/DDBJ whole genome shotgun (WGS) entry which is preliminary data.</text>
</comment>
<dbReference type="Pfam" id="PF00248">
    <property type="entry name" value="Aldo_ket_red"/>
    <property type="match status" value="1"/>
</dbReference>
<dbReference type="InterPro" id="IPR020471">
    <property type="entry name" value="AKR"/>
</dbReference>
<dbReference type="CDD" id="cd19075">
    <property type="entry name" value="AKR_AKR7A1-5"/>
    <property type="match status" value="1"/>
</dbReference>
<reference evidence="4 5" key="1">
    <citation type="submission" date="2013-03" db="EMBL/GenBank/DDBJ databases">
        <title>The Genome Sequence of Cladophialophora yegresii CBS 114405.</title>
        <authorList>
            <consortium name="The Broad Institute Genomics Platform"/>
            <person name="Cuomo C."/>
            <person name="de Hoog S."/>
            <person name="Gorbushina A."/>
            <person name="Walker B."/>
            <person name="Young S.K."/>
            <person name="Zeng Q."/>
            <person name="Gargeya S."/>
            <person name="Fitzgerald M."/>
            <person name="Haas B."/>
            <person name="Abouelleil A."/>
            <person name="Allen A.W."/>
            <person name="Alvarado L."/>
            <person name="Arachchi H.M."/>
            <person name="Berlin A.M."/>
            <person name="Chapman S.B."/>
            <person name="Gainer-Dewar J."/>
            <person name="Goldberg J."/>
            <person name="Griggs A."/>
            <person name="Gujja S."/>
            <person name="Hansen M."/>
            <person name="Howarth C."/>
            <person name="Imamovic A."/>
            <person name="Ireland A."/>
            <person name="Larimer J."/>
            <person name="McCowan C."/>
            <person name="Murphy C."/>
            <person name="Pearson M."/>
            <person name="Poon T.W."/>
            <person name="Priest M."/>
            <person name="Roberts A."/>
            <person name="Saif S."/>
            <person name="Shea T."/>
            <person name="Sisk P."/>
            <person name="Sykes S."/>
            <person name="Wortman J."/>
            <person name="Nusbaum C."/>
            <person name="Birren B."/>
        </authorList>
    </citation>
    <scope>NUCLEOTIDE SEQUENCE [LARGE SCALE GENOMIC DNA]</scope>
    <source>
        <strain evidence="4 5">CBS 114405</strain>
    </source>
</reference>
<dbReference type="InterPro" id="IPR036812">
    <property type="entry name" value="NAD(P)_OxRdtase_dom_sf"/>
</dbReference>
<dbReference type="PRINTS" id="PR00069">
    <property type="entry name" value="ALDKETRDTASE"/>
</dbReference>
<gene>
    <name evidence="4" type="ORF">A1O7_02076</name>
</gene>
<dbReference type="SUPFAM" id="SSF51430">
    <property type="entry name" value="NAD(P)-linked oxidoreductase"/>
    <property type="match status" value="1"/>
</dbReference>
<keyword evidence="5" id="KW-1185">Reference proteome</keyword>
<evidence type="ECO:0000256" key="2">
    <source>
        <dbReference type="ARBA" id="ARBA00038157"/>
    </source>
</evidence>
<comment type="similarity">
    <text evidence="2">Belongs to the aldo/keto reductase family. Aldo/keto reductase 2 subfamily.</text>
</comment>
<protein>
    <submittedName>
        <fullName evidence="4">Alcohol dehydrogenase</fullName>
    </submittedName>
</protein>
<feature type="domain" description="NADP-dependent oxidoreductase" evidence="3">
    <location>
        <begin position="7"/>
        <end position="304"/>
    </location>
</feature>
<proteinExistence type="inferred from homology"/>
<dbReference type="PANTHER" id="PTHR43364:SF4">
    <property type="entry name" value="NAD(P)-LINKED OXIDOREDUCTASE SUPERFAMILY PROTEIN"/>
    <property type="match status" value="1"/>
</dbReference>
<keyword evidence="1" id="KW-0560">Oxidoreductase</keyword>
<dbReference type="InterPro" id="IPR050523">
    <property type="entry name" value="AKR_Detox_Biosynth"/>
</dbReference>
<dbReference type="STRING" id="1182544.W9W0N7"/>
<accession>W9W0N7</accession>
<dbReference type="HOGENOM" id="CLU_023205_1_1_1"/>